<organism evidence="3 4">
    <name type="scientific">Effusibacillus lacus</name>
    <dbReference type="NCBI Taxonomy" id="1348429"/>
    <lineage>
        <taxon>Bacteria</taxon>
        <taxon>Bacillati</taxon>
        <taxon>Bacillota</taxon>
        <taxon>Bacilli</taxon>
        <taxon>Bacillales</taxon>
        <taxon>Alicyclobacillaceae</taxon>
        <taxon>Effusibacillus</taxon>
    </lineage>
</organism>
<dbReference type="Pfam" id="PF13561">
    <property type="entry name" value="adh_short_C2"/>
    <property type="match status" value="1"/>
</dbReference>
<proteinExistence type="inferred from homology"/>
<dbReference type="CDD" id="cd05344">
    <property type="entry name" value="BKR_like_SDR_like"/>
    <property type="match status" value="1"/>
</dbReference>
<dbReference type="PRINTS" id="PR00080">
    <property type="entry name" value="SDRFAMILY"/>
</dbReference>
<dbReference type="Gene3D" id="3.40.50.720">
    <property type="entry name" value="NAD(P)-binding Rossmann-like Domain"/>
    <property type="match status" value="1"/>
</dbReference>
<dbReference type="InterPro" id="IPR036291">
    <property type="entry name" value="NAD(P)-bd_dom_sf"/>
</dbReference>
<dbReference type="NCBIfam" id="NF005559">
    <property type="entry name" value="PRK07231.1"/>
    <property type="match status" value="1"/>
</dbReference>
<evidence type="ECO:0000256" key="2">
    <source>
        <dbReference type="ARBA" id="ARBA00023002"/>
    </source>
</evidence>
<dbReference type="FunFam" id="3.40.50.720:FF:000084">
    <property type="entry name" value="Short-chain dehydrogenase reductase"/>
    <property type="match status" value="1"/>
</dbReference>
<evidence type="ECO:0000313" key="4">
    <source>
        <dbReference type="Proteomes" id="UP000217785"/>
    </source>
</evidence>
<accession>A0A292YES1</accession>
<dbReference type="EMBL" id="BDUF01000109">
    <property type="protein sequence ID" value="GAX91932.1"/>
    <property type="molecule type" value="Genomic_DNA"/>
</dbReference>
<dbReference type="PANTHER" id="PTHR42879">
    <property type="entry name" value="3-OXOACYL-(ACYL-CARRIER-PROTEIN) REDUCTASE"/>
    <property type="match status" value="1"/>
</dbReference>
<comment type="similarity">
    <text evidence="1">Belongs to the short-chain dehydrogenases/reductases (SDR) family.</text>
</comment>
<dbReference type="SUPFAM" id="SSF51735">
    <property type="entry name" value="NAD(P)-binding Rossmann-fold domains"/>
    <property type="match status" value="1"/>
</dbReference>
<comment type="caution">
    <text evidence="3">The sequence shown here is derived from an EMBL/GenBank/DDBJ whole genome shotgun (WGS) entry which is preliminary data.</text>
</comment>
<dbReference type="InterPro" id="IPR050259">
    <property type="entry name" value="SDR"/>
</dbReference>
<dbReference type="PANTHER" id="PTHR42879:SF6">
    <property type="entry name" value="NADPH-DEPENDENT REDUCTASE BACG"/>
    <property type="match status" value="1"/>
</dbReference>
<dbReference type="GO" id="GO:0008206">
    <property type="term" value="P:bile acid metabolic process"/>
    <property type="evidence" value="ECO:0007669"/>
    <property type="project" value="UniProtKB-ARBA"/>
</dbReference>
<dbReference type="PRINTS" id="PR00081">
    <property type="entry name" value="GDHRDH"/>
</dbReference>
<dbReference type="OrthoDB" id="125587at2"/>
<dbReference type="Proteomes" id="UP000217785">
    <property type="component" value="Unassembled WGS sequence"/>
</dbReference>
<dbReference type="RefSeq" id="WP_096184171.1">
    <property type="nucleotide sequence ID" value="NZ_BDUF01000109.1"/>
</dbReference>
<keyword evidence="4" id="KW-1185">Reference proteome</keyword>
<name>A0A292YES1_9BACL</name>
<evidence type="ECO:0000313" key="3">
    <source>
        <dbReference type="EMBL" id="GAX91932.1"/>
    </source>
</evidence>
<dbReference type="GO" id="GO:0016491">
    <property type="term" value="F:oxidoreductase activity"/>
    <property type="evidence" value="ECO:0007669"/>
    <property type="project" value="UniProtKB-KW"/>
</dbReference>
<dbReference type="InterPro" id="IPR002347">
    <property type="entry name" value="SDR_fam"/>
</dbReference>
<sequence length="260" mass="27859">MRLDGKVAVVTAASKGLGKGIAKRFAQEGAKLVIASRSEEAIQAAAEEIRSLTGTDVTALTVDVSKLEDIQKLIETVQTVHGTVDILVNNAGGPPAGTFLDFDDEAWQKAFDLNLMSVVRVTRGLLPLMMKKQAGRIINITSSGVKQPVPNLILSNSIRAAVNGLTKTLSQELAPYGILVNNLAPGRIDTDRVRELDRITADKAGITMEQAKENWTKQIPAGRYGTVEEFANAALFLASDESSYITGQIYVVDGGMVKGY</sequence>
<dbReference type="AlphaFoldDB" id="A0A292YES1"/>
<evidence type="ECO:0000256" key="1">
    <source>
        <dbReference type="ARBA" id="ARBA00006484"/>
    </source>
</evidence>
<reference evidence="4" key="1">
    <citation type="submission" date="2017-07" db="EMBL/GenBank/DDBJ databases">
        <title>Draft genome sequence of Effusibacillus lacus strain skLN1.</title>
        <authorList>
            <person name="Watanabe M."/>
            <person name="Kojima H."/>
            <person name="Fukui M."/>
        </authorList>
    </citation>
    <scope>NUCLEOTIDE SEQUENCE [LARGE SCALE GENOMIC DNA]</scope>
    <source>
        <strain evidence="4">skLN1</strain>
    </source>
</reference>
<protein>
    <submittedName>
        <fullName evidence="3">3-oxoacyl-ACP reductase</fullName>
    </submittedName>
</protein>
<gene>
    <name evidence="3" type="ORF">EFBL_3623</name>
</gene>
<keyword evidence="2" id="KW-0560">Oxidoreductase</keyword>